<dbReference type="InterPro" id="IPR036465">
    <property type="entry name" value="vWFA_dom_sf"/>
</dbReference>
<reference evidence="2 3" key="1">
    <citation type="journal article" date="2016" name="Nat. Commun.">
        <title>Thousands of microbial genomes shed light on interconnected biogeochemical processes in an aquifer system.</title>
        <authorList>
            <person name="Anantharaman K."/>
            <person name="Brown C.T."/>
            <person name="Hug L.A."/>
            <person name="Sharon I."/>
            <person name="Castelle C.J."/>
            <person name="Probst A.J."/>
            <person name="Thomas B.C."/>
            <person name="Singh A."/>
            <person name="Wilkins M.J."/>
            <person name="Karaoz U."/>
            <person name="Brodie E.L."/>
            <person name="Williams K.H."/>
            <person name="Hubbard S.S."/>
            <person name="Banfield J.F."/>
        </authorList>
    </citation>
    <scope>NUCLEOTIDE SEQUENCE [LARGE SCALE GENOMIC DNA]</scope>
</reference>
<dbReference type="SUPFAM" id="SSF53300">
    <property type="entry name" value="vWA-like"/>
    <property type="match status" value="1"/>
</dbReference>
<dbReference type="AlphaFoldDB" id="A0A1G2LR48"/>
<feature type="transmembrane region" description="Helical" evidence="1">
    <location>
        <begin position="14"/>
        <end position="33"/>
    </location>
</feature>
<keyword evidence="1" id="KW-0472">Membrane</keyword>
<sequence length="355" mass="40315">MGGLPGFQFTDPRYLWLLAGFPAFLFIPYLRILMKGKRLSGSKAFFEQFLILRKQMLRQYLKECAVFGLLFAIGVMFLSGMQYQAWVPHFFKEDVVMCWSVDISGSTRAEEGHFGPDGRIGQSKREIREFLAPPFPAGIPQCLVVFAGEAIPVQEATSNYDLFLQKLDAITPDFFENQGTNFEAAIKVTADMFPEQAKIRRLILESDGDKTESEETDVDFGIAYAREKKIVIDTIAVGFARSPVPGRRGIGFLENENRETTYTEVDEATLYKIAKDTGGESYTYKNSGELKKHLSKIFEDVKTKATRPVPVWTDADVPLGSLGLMLFFLFFKINHKIRLRDYIPKFFKFNFAARG</sequence>
<keyword evidence="1" id="KW-0812">Transmembrane</keyword>
<dbReference type="Proteomes" id="UP000177171">
    <property type="component" value="Unassembled WGS sequence"/>
</dbReference>
<keyword evidence="1" id="KW-1133">Transmembrane helix</keyword>
<gene>
    <name evidence="2" type="ORF">A3G49_01360</name>
</gene>
<proteinExistence type="predicted"/>
<comment type="caution">
    <text evidence="2">The sequence shown here is derived from an EMBL/GenBank/DDBJ whole genome shotgun (WGS) entry which is preliminary data.</text>
</comment>
<accession>A0A1G2LR48</accession>
<evidence type="ECO:0000313" key="3">
    <source>
        <dbReference type="Proteomes" id="UP000177171"/>
    </source>
</evidence>
<protein>
    <submittedName>
        <fullName evidence="2">Uncharacterized protein</fullName>
    </submittedName>
</protein>
<dbReference type="EMBL" id="MHQY01000031">
    <property type="protein sequence ID" value="OHA13281.1"/>
    <property type="molecule type" value="Genomic_DNA"/>
</dbReference>
<evidence type="ECO:0000256" key="1">
    <source>
        <dbReference type="SAM" id="Phobius"/>
    </source>
</evidence>
<evidence type="ECO:0000313" key="2">
    <source>
        <dbReference type="EMBL" id="OHA13281.1"/>
    </source>
</evidence>
<feature type="transmembrane region" description="Helical" evidence="1">
    <location>
        <begin position="64"/>
        <end position="83"/>
    </location>
</feature>
<organism evidence="2 3">
    <name type="scientific">Candidatus Sungbacteria bacterium RIFCSPLOWO2_12_FULL_41_11</name>
    <dbReference type="NCBI Taxonomy" id="1802286"/>
    <lineage>
        <taxon>Bacteria</taxon>
        <taxon>Candidatus Sungiibacteriota</taxon>
    </lineage>
</organism>
<dbReference type="Gene3D" id="3.40.50.410">
    <property type="entry name" value="von Willebrand factor, type A domain"/>
    <property type="match status" value="1"/>
</dbReference>
<name>A0A1G2LR48_9BACT</name>